<name>A0AB34KHJ0_9PEZI</name>
<dbReference type="GO" id="GO:0031965">
    <property type="term" value="C:nuclear membrane"/>
    <property type="evidence" value="ECO:0007669"/>
    <property type="project" value="UniProtKB-SubCell"/>
</dbReference>
<evidence type="ECO:0000313" key="14">
    <source>
        <dbReference type="Proteomes" id="UP000803884"/>
    </source>
</evidence>
<keyword evidence="13" id="KW-0808">Transferase</keyword>
<evidence type="ECO:0000256" key="10">
    <source>
        <dbReference type="ARBA" id="ARBA00032062"/>
    </source>
</evidence>
<evidence type="ECO:0000256" key="4">
    <source>
        <dbReference type="ARBA" id="ARBA00011335"/>
    </source>
</evidence>
<dbReference type="Pfam" id="PF08660">
    <property type="entry name" value="Alg14"/>
    <property type="match status" value="1"/>
</dbReference>
<comment type="function">
    <text evidence="11">Involved in protein N-glycosylation. Essential for the second step of the dolichol-linked oligosaccharide pathway. Anchors the catalytic subunit ALG13 to the ER.</text>
</comment>
<keyword evidence="14" id="KW-1185">Reference proteome</keyword>
<dbReference type="GO" id="GO:0043541">
    <property type="term" value="C:UDP-N-acetylglucosamine transferase complex"/>
    <property type="evidence" value="ECO:0007669"/>
    <property type="project" value="TreeGrafter"/>
</dbReference>
<protein>
    <recommendedName>
        <fullName evidence="5 11">UDP-N-acetylglucosamine transferase subunit ALG14</fullName>
    </recommendedName>
    <alternativeName>
        <fullName evidence="10 11">Asparagine-linked glycosylation protein 14</fullName>
    </alternativeName>
</protein>
<evidence type="ECO:0000256" key="6">
    <source>
        <dbReference type="ARBA" id="ARBA00022692"/>
    </source>
</evidence>
<organism evidence="13 14">
    <name type="scientific">Cladosporium halotolerans</name>
    <dbReference type="NCBI Taxonomy" id="1052096"/>
    <lineage>
        <taxon>Eukaryota</taxon>
        <taxon>Fungi</taxon>
        <taxon>Dikarya</taxon>
        <taxon>Ascomycota</taxon>
        <taxon>Pezizomycotina</taxon>
        <taxon>Dothideomycetes</taxon>
        <taxon>Dothideomycetidae</taxon>
        <taxon>Cladosporiales</taxon>
        <taxon>Cladosporiaceae</taxon>
        <taxon>Cladosporium</taxon>
    </lineage>
</organism>
<dbReference type="InterPro" id="IPR013969">
    <property type="entry name" value="Oligosacch_biosynth_Alg14"/>
</dbReference>
<keyword evidence="9" id="KW-0472">Membrane</keyword>
<evidence type="ECO:0000256" key="1">
    <source>
        <dbReference type="ARBA" id="ARBA00004389"/>
    </source>
</evidence>
<dbReference type="GO" id="GO:0006488">
    <property type="term" value="P:dolichol-linked oligosaccharide biosynthetic process"/>
    <property type="evidence" value="ECO:0007669"/>
    <property type="project" value="InterPro"/>
</dbReference>
<comment type="subunit">
    <text evidence="4 11">Heterodimer with ALG13 to form a functional enzyme.</text>
</comment>
<evidence type="ECO:0000256" key="5">
    <source>
        <dbReference type="ARBA" id="ARBA00017467"/>
    </source>
</evidence>
<evidence type="ECO:0000313" key="13">
    <source>
        <dbReference type="EMBL" id="KAL1584558.1"/>
    </source>
</evidence>
<keyword evidence="7 11" id="KW-0256">Endoplasmic reticulum</keyword>
<feature type="chain" id="PRO_5044318973" description="UDP-N-acetylglucosamine transferase subunit ALG14" evidence="12">
    <location>
        <begin position="20"/>
        <end position="264"/>
    </location>
</feature>
<dbReference type="GeneID" id="96008459"/>
<dbReference type="PANTHER" id="PTHR12154:SF4">
    <property type="entry name" value="UDP-N-ACETYLGLUCOSAMINE TRANSFERASE SUBUNIT ALG14 HOMOLOG"/>
    <property type="match status" value="1"/>
</dbReference>
<comment type="similarity">
    <text evidence="3 11">Belongs to the ALG14 family.</text>
</comment>
<evidence type="ECO:0000256" key="2">
    <source>
        <dbReference type="ARBA" id="ARBA00004590"/>
    </source>
</evidence>
<comment type="subcellular location">
    <subcellularLocation>
        <location evidence="1 11">Endoplasmic reticulum membrane</location>
        <topology evidence="1 11">Single-pass membrane protein</topology>
    </subcellularLocation>
    <subcellularLocation>
        <location evidence="2">Nucleus membrane</location>
        <topology evidence="2">Single-pass membrane protein</topology>
    </subcellularLocation>
</comment>
<proteinExistence type="inferred from homology"/>
<dbReference type="Gene3D" id="3.40.50.2000">
    <property type="entry name" value="Glycogen Phosphorylase B"/>
    <property type="match status" value="1"/>
</dbReference>
<keyword evidence="8" id="KW-1133">Transmembrane helix</keyword>
<dbReference type="GO" id="GO:0004577">
    <property type="term" value="F:N-acetylglucosaminyldiphosphodolichol N-acetylglucosaminyltransferase activity"/>
    <property type="evidence" value="ECO:0007669"/>
    <property type="project" value="TreeGrafter"/>
</dbReference>
<evidence type="ECO:0000256" key="12">
    <source>
        <dbReference type="SAM" id="SignalP"/>
    </source>
</evidence>
<dbReference type="AlphaFoldDB" id="A0AB34KHJ0"/>
<dbReference type="PANTHER" id="PTHR12154">
    <property type="entry name" value="GLYCOSYL TRANSFERASE-RELATED"/>
    <property type="match status" value="1"/>
</dbReference>
<dbReference type="RefSeq" id="XP_069227664.1">
    <property type="nucleotide sequence ID" value="XM_069375621.1"/>
</dbReference>
<evidence type="ECO:0000256" key="9">
    <source>
        <dbReference type="ARBA" id="ARBA00023136"/>
    </source>
</evidence>
<reference evidence="13 14" key="1">
    <citation type="journal article" date="2020" name="Microbiol. Resour. Announc.">
        <title>Draft Genome Sequence of a Cladosporium Species Isolated from the Mesophotic Ascidian Didemnum maculosum.</title>
        <authorList>
            <person name="Gioti A."/>
            <person name="Siaperas R."/>
            <person name="Nikolaivits E."/>
            <person name="Le Goff G."/>
            <person name="Ouazzani J."/>
            <person name="Kotoulas G."/>
            <person name="Topakas E."/>
        </authorList>
    </citation>
    <scope>NUCLEOTIDE SEQUENCE [LARGE SCALE GENOMIC DNA]</scope>
    <source>
        <strain evidence="13 14">TM138-S3</strain>
    </source>
</reference>
<keyword evidence="12" id="KW-0732">Signal</keyword>
<evidence type="ECO:0000256" key="3">
    <source>
        <dbReference type="ARBA" id="ARBA00009731"/>
    </source>
</evidence>
<accession>A0AB34KHJ0</accession>
<dbReference type="Proteomes" id="UP000803884">
    <property type="component" value="Unassembled WGS sequence"/>
</dbReference>
<evidence type="ECO:0000256" key="8">
    <source>
        <dbReference type="ARBA" id="ARBA00022989"/>
    </source>
</evidence>
<evidence type="ECO:0000256" key="11">
    <source>
        <dbReference type="RuleBase" id="RU362127"/>
    </source>
</evidence>
<comment type="caution">
    <text evidence="13">The sequence shown here is derived from an EMBL/GenBank/DDBJ whole genome shotgun (WGS) entry which is preliminary data.</text>
</comment>
<sequence>MHIILTLLLLTLPLLTTTALLLRARWILSPSRTKPIRHGRRNPKEPTHLLIVLGSGGHTAEMLSMLTRAVNEPSERARLNLRDYSHRTWVVSEGDSISAQRAKEFEDAASGFGQDSIMAGKVKRATDMGPGSYEVVTVPRARKIHQSVYSAPVSCAQTFWACWSLLVKQLEQGRDYPDLILVNGPATATVLVFASIALRFFNVKGCVTRGKMRTIYVESWARVKKMSLSGTMLSRVVDRCLVQWPQLDAKRNGTGKAKYVGMLV</sequence>
<evidence type="ECO:0000256" key="7">
    <source>
        <dbReference type="ARBA" id="ARBA00022824"/>
    </source>
</evidence>
<gene>
    <name evidence="13" type="primary">alg14</name>
    <name evidence="11" type="synonym">ALG14</name>
    <name evidence="13" type="ORF">WHR41_07016</name>
</gene>
<dbReference type="EMBL" id="JAAQHG020000025">
    <property type="protein sequence ID" value="KAL1584558.1"/>
    <property type="molecule type" value="Genomic_DNA"/>
</dbReference>
<feature type="signal peptide" evidence="12">
    <location>
        <begin position="1"/>
        <end position="19"/>
    </location>
</feature>
<keyword evidence="6" id="KW-0812">Transmembrane</keyword>